<organism evidence="2 3">
    <name type="scientific">Pseudomonas oryzihabitans</name>
    <dbReference type="NCBI Taxonomy" id="47885"/>
    <lineage>
        <taxon>Bacteria</taxon>
        <taxon>Pseudomonadati</taxon>
        <taxon>Pseudomonadota</taxon>
        <taxon>Gammaproteobacteria</taxon>
        <taxon>Pseudomonadales</taxon>
        <taxon>Pseudomonadaceae</taxon>
        <taxon>Pseudomonas</taxon>
    </lineage>
</organism>
<evidence type="ECO:0000313" key="3">
    <source>
        <dbReference type="Proteomes" id="UP000078356"/>
    </source>
</evidence>
<sequence>MNTHRLKIHQQPFDELLSGAKTNEVRYCGDRTFAVGDQVMLIEIAEGLPTGRSDYRVITHIQRGYGLPDDLCVVSYDDRRTAGLAARVAELEALINTPHTDDWFEGVRLEAAHQIERWGAAHDAGKGPANWFWLLGYLGQKAMTAAMTGDEAKARHHIISSAAMLLNWFRAVTGDSQAMRPGLGDEVAK</sequence>
<gene>
    <name evidence="2" type="ORF">A4V15_14095</name>
</gene>
<evidence type="ECO:0000313" key="2">
    <source>
        <dbReference type="EMBL" id="OAN31136.1"/>
    </source>
</evidence>
<protein>
    <recommendedName>
        <fullName evidence="1">DUF3850 domain-containing protein</fullName>
    </recommendedName>
</protein>
<name>A0A178LLB1_9PSED</name>
<reference evidence="2 3" key="1">
    <citation type="submission" date="2016-04" db="EMBL/GenBank/DDBJ databases">
        <title>Draft Genome Sequences of Staphylococcus capitis Strain H36, S. capitis Strain H65, S. cohnii Strain H62, S. hominis Strain H69, Mycobacterium iranicum Strain H39, Plantibacter sp. Strain H53, Pseudomonas oryzihabitans Strain H72, and Microbacterium sp. Strain H83, isolated from residential settings.</title>
        <authorList>
            <person name="Lymperopoulou D."/>
            <person name="Adams R.I."/>
            <person name="Lindow S."/>
            <person name="Coil D.A."/>
            <person name="Jospin G."/>
            <person name="Eisen J.A."/>
        </authorList>
    </citation>
    <scope>NUCLEOTIDE SEQUENCE [LARGE SCALE GENOMIC DNA]</scope>
    <source>
        <strain evidence="2 3">H72</strain>
    </source>
</reference>
<dbReference type="InterPro" id="IPR015947">
    <property type="entry name" value="PUA-like_sf"/>
</dbReference>
<dbReference type="Gene3D" id="2.30.130.30">
    <property type="entry name" value="Hypothetical protein"/>
    <property type="match status" value="1"/>
</dbReference>
<dbReference type="Proteomes" id="UP000078356">
    <property type="component" value="Unassembled WGS sequence"/>
</dbReference>
<accession>A0A178LLB1</accession>
<proteinExistence type="predicted"/>
<dbReference type="Pfam" id="PF12961">
    <property type="entry name" value="DUF3850"/>
    <property type="match status" value="1"/>
</dbReference>
<feature type="domain" description="DUF3850" evidence="1">
    <location>
        <begin position="3"/>
        <end position="75"/>
    </location>
</feature>
<evidence type="ECO:0000259" key="1">
    <source>
        <dbReference type="Pfam" id="PF12961"/>
    </source>
</evidence>
<dbReference type="EMBL" id="LWCR01000006">
    <property type="protein sequence ID" value="OAN31136.1"/>
    <property type="molecule type" value="Genomic_DNA"/>
</dbReference>
<dbReference type="SUPFAM" id="SSF88697">
    <property type="entry name" value="PUA domain-like"/>
    <property type="match status" value="1"/>
</dbReference>
<dbReference type="InterPro" id="IPR039440">
    <property type="entry name" value="DUF3850"/>
</dbReference>
<comment type="caution">
    <text evidence="2">The sequence shown here is derived from an EMBL/GenBank/DDBJ whole genome shotgun (WGS) entry which is preliminary data.</text>
</comment>
<dbReference type="AlphaFoldDB" id="A0A178LLB1"/>
<dbReference type="RefSeq" id="WP_064307271.1">
    <property type="nucleotide sequence ID" value="NZ_LWCR01000006.1"/>
</dbReference>